<evidence type="ECO:0000313" key="5">
    <source>
        <dbReference type="Proteomes" id="UP000235392"/>
    </source>
</evidence>
<dbReference type="EMBL" id="PGCJ01000857">
    <property type="protein sequence ID" value="PLW17041.1"/>
    <property type="molecule type" value="Genomic_DNA"/>
</dbReference>
<feature type="compositionally biased region" description="Basic residues" evidence="1">
    <location>
        <begin position="82"/>
        <end position="93"/>
    </location>
</feature>
<feature type="compositionally biased region" description="Polar residues" evidence="1">
    <location>
        <begin position="52"/>
        <end position="65"/>
    </location>
</feature>
<organism evidence="3 4">
    <name type="scientific">Puccinia coronata f. sp. avenae</name>
    <dbReference type="NCBI Taxonomy" id="200324"/>
    <lineage>
        <taxon>Eukaryota</taxon>
        <taxon>Fungi</taxon>
        <taxon>Dikarya</taxon>
        <taxon>Basidiomycota</taxon>
        <taxon>Pucciniomycotina</taxon>
        <taxon>Pucciniomycetes</taxon>
        <taxon>Pucciniales</taxon>
        <taxon>Pucciniaceae</taxon>
        <taxon>Puccinia</taxon>
    </lineage>
</organism>
<proteinExistence type="predicted"/>
<dbReference type="AlphaFoldDB" id="A0A2N5SUY6"/>
<evidence type="ECO:0000313" key="3">
    <source>
        <dbReference type="EMBL" id="PLW17041.1"/>
    </source>
</evidence>
<keyword evidence="4" id="KW-1185">Reference proteome</keyword>
<feature type="compositionally biased region" description="Polar residues" evidence="1">
    <location>
        <begin position="1"/>
        <end position="43"/>
    </location>
</feature>
<dbReference type="EMBL" id="PGCI01000770">
    <property type="protein sequence ID" value="PLW16496.1"/>
    <property type="molecule type" value="Genomic_DNA"/>
</dbReference>
<dbReference type="Proteomes" id="UP000235392">
    <property type="component" value="Unassembled WGS sequence"/>
</dbReference>
<feature type="compositionally biased region" description="Polar residues" evidence="1">
    <location>
        <begin position="122"/>
        <end position="131"/>
    </location>
</feature>
<dbReference type="Proteomes" id="UP000235388">
    <property type="component" value="Unassembled WGS sequence"/>
</dbReference>
<comment type="caution">
    <text evidence="3">The sequence shown here is derived from an EMBL/GenBank/DDBJ whole genome shotgun (WGS) entry which is preliminary data.</text>
</comment>
<protein>
    <submittedName>
        <fullName evidence="3">Uncharacterized protein</fullName>
    </submittedName>
</protein>
<evidence type="ECO:0000313" key="4">
    <source>
        <dbReference type="Proteomes" id="UP000235388"/>
    </source>
</evidence>
<name>A0A2N5SUY6_9BASI</name>
<reference evidence="4 5" key="1">
    <citation type="submission" date="2017-11" db="EMBL/GenBank/DDBJ databases">
        <title>De novo assembly and phasing of dikaryotic genomes from two isolates of Puccinia coronata f. sp. avenae, the causal agent of oat crown rust.</title>
        <authorList>
            <person name="Miller M.E."/>
            <person name="Zhang Y."/>
            <person name="Omidvar V."/>
            <person name="Sperschneider J."/>
            <person name="Schwessinger B."/>
            <person name="Raley C."/>
            <person name="Palmer J.M."/>
            <person name="Garnica D."/>
            <person name="Upadhyaya N."/>
            <person name="Rathjen J."/>
            <person name="Taylor J.M."/>
            <person name="Park R.F."/>
            <person name="Dodds P.N."/>
            <person name="Hirsch C.D."/>
            <person name="Kianian S.F."/>
            <person name="Figueroa M."/>
        </authorList>
    </citation>
    <scope>NUCLEOTIDE SEQUENCE [LARGE SCALE GENOMIC DNA]</scope>
    <source>
        <strain evidence="3">12NC29</strain>
        <strain evidence="2">12SD80</strain>
    </source>
</reference>
<feature type="region of interest" description="Disordered" evidence="1">
    <location>
        <begin position="1"/>
        <end position="131"/>
    </location>
</feature>
<accession>A0A2N5SUY6</accession>
<feature type="compositionally biased region" description="Basic residues" evidence="1">
    <location>
        <begin position="110"/>
        <end position="120"/>
    </location>
</feature>
<evidence type="ECO:0000313" key="2">
    <source>
        <dbReference type="EMBL" id="PLW16496.1"/>
    </source>
</evidence>
<gene>
    <name evidence="3" type="ORF">PCANC_11882</name>
    <name evidence="2" type="ORF">PCASD_19029</name>
</gene>
<sequence>MEPQTQSQTQQPKNNNLIEDSGNEGNTTDRSNSQLCRSKQASSVFMAPNMVTPLTDSRVSLTQVQPRKEPGATFSDNESTHSKSKSKPRKKRPREAASPATKNKSDVGTKKRTKTKKTKNKANQVGSDQTM</sequence>
<evidence type="ECO:0000256" key="1">
    <source>
        <dbReference type="SAM" id="MobiDB-lite"/>
    </source>
</evidence>